<dbReference type="EMBL" id="JABAIK010000003">
    <property type="protein sequence ID" value="NLS12030.1"/>
    <property type="molecule type" value="Genomic_DNA"/>
</dbReference>
<reference evidence="1 2" key="1">
    <citation type="submission" date="2020-04" db="EMBL/GenBank/DDBJ databases">
        <title>Vibrio sp. SM6, a novel species isolated from seawater.</title>
        <authorList>
            <person name="Wang X."/>
        </authorList>
    </citation>
    <scope>NUCLEOTIDE SEQUENCE [LARGE SCALE GENOMIC DNA]</scope>
    <source>
        <strain evidence="1 2">SM6</strain>
    </source>
</reference>
<proteinExistence type="predicted"/>
<dbReference type="Proteomes" id="UP000535589">
    <property type="component" value="Unassembled WGS sequence"/>
</dbReference>
<organism evidence="1 2">
    <name type="scientific">Vibrio agarilyticus</name>
    <dbReference type="NCBI Taxonomy" id="2726741"/>
    <lineage>
        <taxon>Bacteria</taxon>
        <taxon>Pseudomonadati</taxon>
        <taxon>Pseudomonadota</taxon>
        <taxon>Gammaproteobacteria</taxon>
        <taxon>Vibrionales</taxon>
        <taxon>Vibrionaceae</taxon>
        <taxon>Vibrio</taxon>
    </lineage>
</organism>
<evidence type="ECO:0000313" key="2">
    <source>
        <dbReference type="Proteomes" id="UP000535589"/>
    </source>
</evidence>
<keyword evidence="2" id="KW-1185">Reference proteome</keyword>
<sequence length="211" mass="24175">MNIERLKAAELAFLARYPGGFANPELVEIGKKHQVANRVKQTQSFFSSDAFATPQVVVENMLKTISRSSLVSTFEKMRLRDWVKTMTLHEREAYALALHDMLHGDQEFGFGTMVSLLQAGKLAKWPLITVIPFYFSPLEEVLVKPTTVKNIVRYFELTPLVYQPAPTYSFYTEYRRQFLEMKRQADPSLQKDNGAFSGFLMMMTSQQGDVL</sequence>
<protein>
    <submittedName>
        <fullName evidence="1">Uncharacterized protein</fullName>
    </submittedName>
</protein>
<dbReference type="AlphaFoldDB" id="A0A7X8TNX2"/>
<name>A0A7X8TNX2_9VIBR</name>
<dbReference type="RefSeq" id="WP_168835144.1">
    <property type="nucleotide sequence ID" value="NZ_JABAIK010000003.1"/>
</dbReference>
<accession>A0A7X8TNX2</accession>
<evidence type="ECO:0000313" key="1">
    <source>
        <dbReference type="EMBL" id="NLS12030.1"/>
    </source>
</evidence>
<gene>
    <name evidence="1" type="ORF">HGP28_03875</name>
</gene>
<comment type="caution">
    <text evidence="1">The sequence shown here is derived from an EMBL/GenBank/DDBJ whole genome shotgun (WGS) entry which is preliminary data.</text>
</comment>